<gene>
    <name evidence="4" type="ordered locus">AciX9_1586</name>
</gene>
<evidence type="ECO:0000256" key="3">
    <source>
        <dbReference type="SAM" id="SignalP"/>
    </source>
</evidence>
<keyword evidence="2" id="KW-0812">Transmembrane</keyword>
<sequence length="259" mass="29249">MKKYLWFAVAILLLSGIVTVHHENDSQYAKSINIEETKQPRAKPGAPDAKENVEETEHDSSLWAFGYLVFGWPSGIGVIGLFVTMVAIAEQSYFTRVSAEAALLNVQSVINAERAILLFKAEMDESGEMLTLKIVNYGRVPARKIEISKPIYATMRLADLTAMPPDYGNDLEGIQEWLAPNEAWIVAKIAPKWTRMERFYDATKKNLQMTDVDHITYGQVTYFDGISPKRRHSRYCIAMDDDPYEPISVVGNEAYLECT</sequence>
<reference evidence="5" key="1">
    <citation type="submission" date="2011-01" db="EMBL/GenBank/DDBJ databases">
        <title>Complete sequence of chromosome of Acidobacterium sp. MP5ACTX9.</title>
        <authorList>
            <consortium name="US DOE Joint Genome Institute"/>
            <person name="Lucas S."/>
            <person name="Copeland A."/>
            <person name="Lapidus A."/>
            <person name="Cheng J.-F."/>
            <person name="Goodwin L."/>
            <person name="Pitluck S."/>
            <person name="Teshima H."/>
            <person name="Detter J.C."/>
            <person name="Han C."/>
            <person name="Tapia R."/>
            <person name="Land M."/>
            <person name="Hauser L."/>
            <person name="Kyrpides N."/>
            <person name="Ivanova N."/>
            <person name="Ovchinnikova G."/>
            <person name="Pagani I."/>
            <person name="Rawat S.R."/>
            <person name="Mannisto M."/>
            <person name="Haggblom M.M."/>
            <person name="Woyke T."/>
        </authorList>
    </citation>
    <scope>NUCLEOTIDE SEQUENCE [LARGE SCALE GENOMIC DNA]</scope>
    <source>
        <strain evidence="5">MP5ACTX9</strain>
    </source>
</reference>
<dbReference type="AlphaFoldDB" id="E8WXM3"/>
<feature type="signal peptide" evidence="3">
    <location>
        <begin position="1"/>
        <end position="22"/>
    </location>
</feature>
<organism evidence="5">
    <name type="scientific">Granulicella tundricola (strain ATCC BAA-1859 / DSM 23138 / MP5ACTX9)</name>
    <dbReference type="NCBI Taxonomy" id="1198114"/>
    <lineage>
        <taxon>Bacteria</taxon>
        <taxon>Pseudomonadati</taxon>
        <taxon>Acidobacteriota</taxon>
        <taxon>Terriglobia</taxon>
        <taxon>Terriglobales</taxon>
        <taxon>Acidobacteriaceae</taxon>
        <taxon>Granulicella</taxon>
    </lineage>
</organism>
<feature type="transmembrane region" description="Helical" evidence="2">
    <location>
        <begin position="64"/>
        <end position="88"/>
    </location>
</feature>
<accession>E8WXM3</accession>
<dbReference type="KEGG" id="acm:AciX9_1586"/>
<dbReference type="HOGENOM" id="CLU_1072678_0_0_0"/>
<dbReference type="EMBL" id="CP002480">
    <property type="protein sequence ID" value="ADW68639.1"/>
    <property type="molecule type" value="Genomic_DNA"/>
</dbReference>
<feature type="region of interest" description="Disordered" evidence="1">
    <location>
        <begin position="31"/>
        <end position="53"/>
    </location>
</feature>
<proteinExistence type="predicted"/>
<name>E8WXM3_GRATM</name>
<evidence type="ECO:0000256" key="1">
    <source>
        <dbReference type="SAM" id="MobiDB-lite"/>
    </source>
</evidence>
<evidence type="ECO:0000256" key="2">
    <source>
        <dbReference type="SAM" id="Phobius"/>
    </source>
</evidence>
<dbReference type="RefSeq" id="WP_013579958.1">
    <property type="nucleotide sequence ID" value="NC_015064.1"/>
</dbReference>
<evidence type="ECO:0000313" key="4">
    <source>
        <dbReference type="EMBL" id="ADW68639.1"/>
    </source>
</evidence>
<evidence type="ECO:0000313" key="5">
    <source>
        <dbReference type="Proteomes" id="UP000000343"/>
    </source>
</evidence>
<protein>
    <submittedName>
        <fullName evidence="4">Uncharacterized protein</fullName>
    </submittedName>
</protein>
<keyword evidence="5" id="KW-1185">Reference proteome</keyword>
<dbReference type="STRING" id="1198114.AciX9_1586"/>
<feature type="chain" id="PRO_5003233963" evidence="3">
    <location>
        <begin position="23"/>
        <end position="259"/>
    </location>
</feature>
<keyword evidence="3" id="KW-0732">Signal</keyword>
<dbReference type="Proteomes" id="UP000000343">
    <property type="component" value="Chromosome"/>
</dbReference>
<keyword evidence="2" id="KW-0472">Membrane</keyword>
<keyword evidence="2" id="KW-1133">Transmembrane helix</keyword>
<dbReference type="PaxDb" id="1198114-AciX9_1586"/>